<gene>
    <name evidence="13" type="ORF">SNEC2469_LOCUS1551</name>
</gene>
<dbReference type="GO" id="GO:0019825">
    <property type="term" value="F:oxygen binding"/>
    <property type="evidence" value="ECO:0007669"/>
    <property type="project" value="InterPro"/>
</dbReference>
<dbReference type="SMART" id="SM00460">
    <property type="entry name" value="TGc"/>
    <property type="match status" value="1"/>
</dbReference>
<feature type="region of interest" description="Disordered" evidence="10">
    <location>
        <begin position="1"/>
        <end position="34"/>
    </location>
</feature>
<dbReference type="Pfam" id="PF13911">
    <property type="entry name" value="AhpC-TSA_2"/>
    <property type="match status" value="1"/>
</dbReference>
<dbReference type="Gene3D" id="3.40.30.10">
    <property type="entry name" value="Glutaredoxin"/>
    <property type="match status" value="1"/>
</dbReference>
<dbReference type="InterPro" id="IPR009050">
    <property type="entry name" value="Globin-like_sf"/>
</dbReference>
<dbReference type="InterPro" id="IPR036249">
    <property type="entry name" value="Thioredoxin-like_sf"/>
</dbReference>
<feature type="transmembrane region" description="Helical" evidence="11">
    <location>
        <begin position="110"/>
        <end position="129"/>
    </location>
</feature>
<dbReference type="InterPro" id="IPR029063">
    <property type="entry name" value="SAM-dependent_MTases_sf"/>
</dbReference>
<feature type="transmembrane region" description="Helical" evidence="11">
    <location>
        <begin position="45"/>
        <end position="64"/>
    </location>
</feature>
<evidence type="ECO:0000259" key="12">
    <source>
        <dbReference type="SMART" id="SM00460"/>
    </source>
</evidence>
<comment type="similarity">
    <text evidence="1">Belongs to the methyltransferase superfamily.</text>
</comment>
<dbReference type="SUPFAM" id="SSF46458">
    <property type="entry name" value="Globin-like"/>
    <property type="match status" value="1"/>
</dbReference>
<dbReference type="CDD" id="cd02970">
    <property type="entry name" value="PRX_like2"/>
    <property type="match status" value="1"/>
</dbReference>
<dbReference type="SUPFAM" id="SSF54001">
    <property type="entry name" value="Cysteine proteinases"/>
    <property type="match status" value="1"/>
</dbReference>
<feature type="compositionally biased region" description="Acidic residues" evidence="10">
    <location>
        <begin position="537"/>
        <end position="553"/>
    </location>
</feature>
<dbReference type="NCBIfam" id="TIGR00560">
    <property type="entry name" value="pgsA"/>
    <property type="match status" value="1"/>
</dbReference>
<feature type="transmembrane region" description="Helical" evidence="11">
    <location>
        <begin position="210"/>
        <end position="228"/>
    </location>
</feature>
<organism evidence="13 14">
    <name type="scientific">Symbiodinium necroappetens</name>
    <dbReference type="NCBI Taxonomy" id="1628268"/>
    <lineage>
        <taxon>Eukaryota</taxon>
        <taxon>Sar</taxon>
        <taxon>Alveolata</taxon>
        <taxon>Dinophyceae</taxon>
        <taxon>Suessiales</taxon>
        <taxon>Symbiodiniaceae</taxon>
        <taxon>Symbiodinium</taxon>
    </lineage>
</organism>
<evidence type="ECO:0000256" key="1">
    <source>
        <dbReference type="ARBA" id="ARBA00008361"/>
    </source>
</evidence>
<dbReference type="InterPro" id="IPR000462">
    <property type="entry name" value="CDP-OH_P_trans"/>
</dbReference>
<evidence type="ECO:0000313" key="13">
    <source>
        <dbReference type="EMBL" id="CAE7200853.1"/>
    </source>
</evidence>
<dbReference type="CDD" id="cd02440">
    <property type="entry name" value="AdoMet_MTases"/>
    <property type="match status" value="1"/>
</dbReference>
<evidence type="ECO:0000256" key="3">
    <source>
        <dbReference type="ARBA" id="ARBA00022448"/>
    </source>
</evidence>
<dbReference type="Gene3D" id="3.90.260.10">
    <property type="entry name" value="Transglutaminase-like"/>
    <property type="match status" value="1"/>
</dbReference>
<comment type="similarity">
    <text evidence="2 9">Belongs to the CDP-alcohol phosphatidyltransferase class-I family.</text>
</comment>
<dbReference type="Pfam" id="PF01152">
    <property type="entry name" value="Bac_globin"/>
    <property type="match status" value="1"/>
</dbReference>
<keyword evidence="11" id="KW-0472">Membrane</keyword>
<dbReference type="InterPro" id="IPR036985">
    <property type="entry name" value="Transglutaminase-like_sf"/>
</dbReference>
<dbReference type="Gene3D" id="3.40.50.150">
    <property type="entry name" value="Vaccinia Virus protein VP39"/>
    <property type="match status" value="1"/>
</dbReference>
<evidence type="ECO:0000256" key="7">
    <source>
        <dbReference type="ARBA" id="ARBA00022723"/>
    </source>
</evidence>
<dbReference type="EMBL" id="CAJNJA010005887">
    <property type="protein sequence ID" value="CAE7200853.1"/>
    <property type="molecule type" value="Genomic_DNA"/>
</dbReference>
<dbReference type="InterPro" id="IPR001486">
    <property type="entry name" value="Hemoglobin_trunc"/>
</dbReference>
<evidence type="ECO:0000256" key="5">
    <source>
        <dbReference type="ARBA" id="ARBA00022617"/>
    </source>
</evidence>
<keyword evidence="3" id="KW-0813">Transport</keyword>
<evidence type="ECO:0000256" key="11">
    <source>
        <dbReference type="SAM" id="Phobius"/>
    </source>
</evidence>
<keyword evidence="6 9" id="KW-0808">Transferase</keyword>
<dbReference type="InterPro" id="IPR013216">
    <property type="entry name" value="Methyltransf_11"/>
</dbReference>
<dbReference type="InterPro" id="IPR038765">
    <property type="entry name" value="Papain-like_cys_pep_sf"/>
</dbReference>
<name>A0A812JE77_9DINO</name>
<keyword evidence="7" id="KW-0479">Metal-binding</keyword>
<dbReference type="Pfam" id="PF01841">
    <property type="entry name" value="Transglut_core"/>
    <property type="match status" value="1"/>
</dbReference>
<feature type="transmembrane region" description="Helical" evidence="11">
    <location>
        <begin position="70"/>
        <end position="89"/>
    </location>
</feature>
<accession>A0A812JE77</accession>
<dbReference type="Pfam" id="PF08241">
    <property type="entry name" value="Methyltransf_11"/>
    <property type="match status" value="1"/>
</dbReference>
<keyword evidence="14" id="KW-1185">Reference proteome</keyword>
<dbReference type="GO" id="GO:0008654">
    <property type="term" value="P:phospholipid biosynthetic process"/>
    <property type="evidence" value="ECO:0007669"/>
    <property type="project" value="InterPro"/>
</dbReference>
<keyword evidence="4" id="KW-0489">Methyltransferase</keyword>
<keyword evidence="8" id="KW-0408">Iron</keyword>
<keyword evidence="11" id="KW-1133">Transmembrane helix</keyword>
<dbReference type="GO" id="GO:0046872">
    <property type="term" value="F:metal ion binding"/>
    <property type="evidence" value="ECO:0007669"/>
    <property type="project" value="UniProtKB-KW"/>
</dbReference>
<evidence type="ECO:0000313" key="14">
    <source>
        <dbReference type="Proteomes" id="UP000601435"/>
    </source>
</evidence>
<proteinExistence type="inferred from homology"/>
<dbReference type="InterPro" id="IPR048254">
    <property type="entry name" value="CDP_ALCOHOL_P_TRANSF_CS"/>
</dbReference>
<dbReference type="GO" id="GO:0008444">
    <property type="term" value="F:CDP-diacylglycerol-glycerol-3-phosphate 3-phosphatidyltransferase activity"/>
    <property type="evidence" value="ECO:0007669"/>
    <property type="project" value="InterPro"/>
</dbReference>
<dbReference type="InterPro" id="IPR051052">
    <property type="entry name" value="Diverse_substrate_MTase"/>
</dbReference>
<feature type="transmembrane region" description="Helical" evidence="11">
    <location>
        <begin position="1511"/>
        <end position="1530"/>
    </location>
</feature>
<dbReference type="SUPFAM" id="SSF52833">
    <property type="entry name" value="Thioredoxin-like"/>
    <property type="match status" value="1"/>
</dbReference>
<feature type="transmembrane region" description="Helical" evidence="11">
    <location>
        <begin position="1537"/>
        <end position="1560"/>
    </location>
</feature>
<feature type="compositionally biased region" description="Gly residues" evidence="10">
    <location>
        <begin position="1"/>
        <end position="12"/>
    </location>
</feature>
<feature type="domain" description="Transglutaminase-like" evidence="12">
    <location>
        <begin position="1305"/>
        <end position="1375"/>
    </location>
</feature>
<sequence length="1773" mass="192948">MGTTDRGGGGIGASSAGMLRDGPPGPPRSPLSPLERGVKRHIPNLLTVGRLVGAGVFIALLSVWDTASDPALLLVSAAVFAIAVVTDALDGYLARKWEVVSMFGRVMDPLADKVIVLGGFVMLASPAFVLGDGRMLSGVASWMVVVILARELLVTAIRSVMEARGIDFSASLSGKLKMILQSVAIPAILVLAWMHQNGDGAGWIVEANRWVAWAVVAVTVVSGVPYVTRADSVLDRLGDVSDGDGFFGADVRDGEGGAADLVVGVLGEASVFVELAAAEVGVDCEALPAALDFAGSEVAVHLTLAVGVVGECAFGRGVHRGDKLEIGGEADAGVRPGDGDVVVFQRLAHGLEDRAWELGELVEEEDASVGEGDLTGSRDDAAADDGAGARGVVRRAHGSRCGEARVVAAASLGELTADGIDARDLERLFGRHGREDAREGFGHHGFAGPGRAEHEEVVPPRCRDGDGALDGFLAFDVREIDLGGGVRDEAGDVHGRVRLGVEQAVEDGDDFVQRAHAEDVDAVDDGGLGGVLRGDDDAGDPEFEREGGEDDGASDGADAPVEGEFAGDEAVFRPERIAGRPLLQETDRRIRTGGRSGHRELRGWVARADHSRREEHPDGHRQVVDGAFLPDMGWGKVHQQFARRKAVAFVVDGGSDTVERFLDGLVGEPDDGGAGQVGRREIELDLAGDAVDALQDEAFAYAKARPGYPDGAMAWVVEGLDESGAAVDVGAGTGLSTRGLERALGDGWELIAVEPNASMREAGASSGRARWVDGTGEATGLADSSADLIVAAQAFHWFEPDKAMREFRRVLRRDSGRVALVWNTHDTAVESMAAYKAIMMRHATEPPASPSCSGWKSADVSAIENCGLFGGVESRVFSNDQVLPLDGLIARAASSSYIPSEGAGYEALCADLRAHFERYREDDRVRLVYDTTVYRAEALGGDARVRELVETFYDVMDEKYAHLRGLHAEDLTNSRLTLYEFLSGWLGGPSIYIQKYGHPRLRMRHAHVVIDDRGVMEWISCMDEAMDALGIEGDLRAFLDQRFAHTEVPVGRLGMALVSLSLVFCAPAGLAASDGAPVLTRHRTNVRDWTVRIYVNLRPDRQRRDPAVPFEQFQLPQSGYIQFDRATCAFPLLVESSSHEAYLERLETSAMIKGHVATRASVVDIGPFPDEREAVYELGPVRMQDMISFRLEYPMTCYETRIDEGRAFEIEWPRELWPEEALAYLGPQAYVESDHDDVAALVEAWTKGNPRKAKPYYLAKFLTGRVLEHYSPTEGIYREQGVPRLGRVEGTEYLTGFMLEGAAHAARAREGSKNDLVNLLVAVLRSAGIPARLVIAVDPIETDRAKFPVFNVWAEFALYDEPADRLEWIPVDILEQQAFSSRAPAIDQPWEYFGKNLTLDVMLPVASRWEPLREGFLAESAPVFYGWLTEPIPQWCRQEIRVVGFDTPMKPGYIELEKRKERSRPPQHCPRWIRRWLLAAGIYNIVWGTAVVAFPMLIFRSLGLAEPVYPQIWQCVGMIVGVYGVGYLIASRDPARHWPIVLVGLLGKVFGPIGFVHAIWTGSFPWAFGVTIVTNDLIWYPAFFAALAFAWRSSMTIEQDIESPLNAREAMARFEASSGRSVAEESREGGLLVVFLRHAGCTFCREAMGDLRDQRETLRASGVRIVLVHMSRDGSIERLAAKYGLGDVLFVCDPDRELYRAFELRRGTLGQLFGVRVVWRAVLATLRGHGIGKLAGDGFQMPGAFLVRDGEIVRAYRHETAGDRPDYCVLASA</sequence>
<dbReference type="Proteomes" id="UP000601435">
    <property type="component" value="Unassembled WGS sequence"/>
</dbReference>
<dbReference type="GO" id="GO:0032259">
    <property type="term" value="P:methylation"/>
    <property type="evidence" value="ECO:0007669"/>
    <property type="project" value="UniProtKB-KW"/>
</dbReference>
<evidence type="ECO:0000256" key="8">
    <source>
        <dbReference type="ARBA" id="ARBA00023004"/>
    </source>
</evidence>
<evidence type="ECO:0000256" key="10">
    <source>
        <dbReference type="SAM" id="MobiDB-lite"/>
    </source>
</evidence>
<evidence type="ECO:0000256" key="6">
    <source>
        <dbReference type="ARBA" id="ARBA00022679"/>
    </source>
</evidence>
<dbReference type="Gene3D" id="1.20.120.1760">
    <property type="match status" value="1"/>
</dbReference>
<dbReference type="InterPro" id="IPR012292">
    <property type="entry name" value="Globin/Proto"/>
</dbReference>
<feature type="transmembrane region" description="Helical" evidence="11">
    <location>
        <begin position="1566"/>
        <end position="1591"/>
    </location>
</feature>
<dbReference type="PANTHER" id="PTHR44942">
    <property type="entry name" value="METHYLTRANSF_11 DOMAIN-CONTAINING PROTEIN"/>
    <property type="match status" value="1"/>
</dbReference>
<evidence type="ECO:0000256" key="2">
    <source>
        <dbReference type="ARBA" id="ARBA00010441"/>
    </source>
</evidence>
<reference evidence="13" key="1">
    <citation type="submission" date="2021-02" db="EMBL/GenBank/DDBJ databases">
        <authorList>
            <person name="Dougan E. K."/>
            <person name="Rhodes N."/>
            <person name="Thang M."/>
            <person name="Chan C."/>
        </authorList>
    </citation>
    <scope>NUCLEOTIDE SEQUENCE</scope>
</reference>
<evidence type="ECO:0000256" key="9">
    <source>
        <dbReference type="RuleBase" id="RU003750"/>
    </source>
</evidence>
<feature type="transmembrane region" description="Helical" evidence="11">
    <location>
        <begin position="135"/>
        <end position="157"/>
    </location>
</feature>
<feature type="region of interest" description="Disordered" evidence="10">
    <location>
        <begin position="366"/>
        <end position="386"/>
    </location>
</feature>
<dbReference type="InterPro" id="IPR004570">
    <property type="entry name" value="Phosphatidylglycerol_P_synth"/>
</dbReference>
<feature type="compositionally biased region" description="Low complexity" evidence="10">
    <location>
        <begin position="13"/>
        <end position="22"/>
    </location>
</feature>
<dbReference type="InterPro" id="IPR043130">
    <property type="entry name" value="CDP-OH_PTrfase_TM_dom"/>
</dbReference>
<dbReference type="PROSITE" id="PS00379">
    <property type="entry name" value="CDP_ALCOHOL_P_TRANSF"/>
    <property type="match status" value="1"/>
</dbReference>
<feature type="transmembrane region" description="Helical" evidence="11">
    <location>
        <begin position="1476"/>
        <end position="1499"/>
    </location>
</feature>
<dbReference type="GO" id="GO:0020037">
    <property type="term" value="F:heme binding"/>
    <property type="evidence" value="ECO:0007669"/>
    <property type="project" value="InterPro"/>
</dbReference>
<dbReference type="Pfam" id="PF01066">
    <property type="entry name" value="CDP-OH_P_transf"/>
    <property type="match status" value="1"/>
</dbReference>
<dbReference type="NCBIfam" id="NF040769">
    <property type="entry name" value="SelL_rel_redox"/>
    <property type="match status" value="1"/>
</dbReference>
<dbReference type="GO" id="GO:0008757">
    <property type="term" value="F:S-adenosylmethionine-dependent methyltransferase activity"/>
    <property type="evidence" value="ECO:0007669"/>
    <property type="project" value="InterPro"/>
</dbReference>
<dbReference type="GO" id="GO:0016020">
    <property type="term" value="C:membrane"/>
    <property type="evidence" value="ECO:0007669"/>
    <property type="project" value="InterPro"/>
</dbReference>
<feature type="region of interest" description="Disordered" evidence="10">
    <location>
        <begin position="517"/>
        <end position="570"/>
    </location>
</feature>
<dbReference type="PANTHER" id="PTHR44942:SF4">
    <property type="entry name" value="METHYLTRANSFERASE TYPE 11 DOMAIN-CONTAINING PROTEIN"/>
    <property type="match status" value="1"/>
</dbReference>
<dbReference type="OrthoDB" id="447134at2759"/>
<evidence type="ECO:0000256" key="4">
    <source>
        <dbReference type="ARBA" id="ARBA00022603"/>
    </source>
</evidence>
<comment type="caution">
    <text evidence="13">The sequence shown here is derived from an EMBL/GenBank/DDBJ whole genome shotgun (WGS) entry which is preliminary data.</text>
</comment>
<dbReference type="Gene3D" id="1.10.490.10">
    <property type="entry name" value="Globins"/>
    <property type="match status" value="1"/>
</dbReference>
<dbReference type="CDD" id="cd14773">
    <property type="entry name" value="TrHb2_PhHbO-like_O"/>
    <property type="match status" value="1"/>
</dbReference>
<protein>
    <recommendedName>
        <fullName evidence="12">Transglutaminase-like domain-containing protein</fullName>
    </recommendedName>
</protein>
<keyword evidence="11" id="KW-0812">Transmembrane</keyword>
<keyword evidence="5" id="KW-0349">Heme</keyword>
<dbReference type="InterPro" id="IPR032801">
    <property type="entry name" value="PXL2A/B/C"/>
</dbReference>
<dbReference type="InterPro" id="IPR002931">
    <property type="entry name" value="Transglutaminase-like"/>
</dbReference>
<dbReference type="SUPFAM" id="SSF53335">
    <property type="entry name" value="S-adenosyl-L-methionine-dependent methyltransferases"/>
    <property type="match status" value="1"/>
</dbReference>